<dbReference type="InterPro" id="IPR003331">
    <property type="entry name" value="UDP_GlcNAc_Epimerase_2_dom"/>
</dbReference>
<dbReference type="AlphaFoldDB" id="A0A6N7ZBD2"/>
<dbReference type="Pfam" id="PF02350">
    <property type="entry name" value="Epimerase_2"/>
    <property type="match status" value="1"/>
</dbReference>
<dbReference type="GO" id="GO:0006047">
    <property type="term" value="P:UDP-N-acetylglucosamine metabolic process"/>
    <property type="evidence" value="ECO:0007669"/>
    <property type="project" value="InterPro"/>
</dbReference>
<dbReference type="GO" id="GO:0004553">
    <property type="term" value="F:hydrolase activity, hydrolyzing O-glycosyl compounds"/>
    <property type="evidence" value="ECO:0007669"/>
    <property type="project" value="InterPro"/>
</dbReference>
<keyword evidence="3" id="KW-1185">Reference proteome</keyword>
<gene>
    <name evidence="2" type="primary">neuC</name>
    <name evidence="2" type="ORF">GKO32_34185</name>
</gene>
<dbReference type="OrthoDB" id="9803238at2"/>
<dbReference type="InterPro" id="IPR020004">
    <property type="entry name" value="UDP-GlcNAc_Epase"/>
</dbReference>
<organism evidence="2 3">
    <name type="scientific">Amycolatopsis pithecellobii</name>
    <dbReference type="NCBI Taxonomy" id="664692"/>
    <lineage>
        <taxon>Bacteria</taxon>
        <taxon>Bacillati</taxon>
        <taxon>Actinomycetota</taxon>
        <taxon>Actinomycetes</taxon>
        <taxon>Pseudonocardiales</taxon>
        <taxon>Pseudonocardiaceae</taxon>
        <taxon>Amycolatopsis</taxon>
    </lineage>
</organism>
<dbReference type="InterPro" id="IPR029767">
    <property type="entry name" value="WecB-like"/>
</dbReference>
<evidence type="ECO:0000313" key="2">
    <source>
        <dbReference type="EMBL" id="MTD58998.1"/>
    </source>
</evidence>
<dbReference type="NCBIfam" id="TIGR03568">
    <property type="entry name" value="NeuC_NnaA"/>
    <property type="match status" value="1"/>
</dbReference>
<feature type="domain" description="UDP-N-acetylglucosamine 2-epimerase" evidence="1">
    <location>
        <begin position="30"/>
        <end position="377"/>
    </location>
</feature>
<dbReference type="PANTHER" id="PTHR43174">
    <property type="entry name" value="UDP-N-ACETYLGLUCOSAMINE 2-EPIMERASE"/>
    <property type="match status" value="1"/>
</dbReference>
<evidence type="ECO:0000313" key="3">
    <source>
        <dbReference type="Proteomes" id="UP000440096"/>
    </source>
</evidence>
<accession>A0A6N7ZBD2</accession>
<keyword evidence="2" id="KW-0326">Glycosidase</keyword>
<dbReference type="SUPFAM" id="SSF53756">
    <property type="entry name" value="UDP-Glycosyltransferase/glycogen phosphorylase"/>
    <property type="match status" value="1"/>
</dbReference>
<name>A0A6N7ZBD2_9PSEU</name>
<reference evidence="2 3" key="1">
    <citation type="submission" date="2019-11" db="EMBL/GenBank/DDBJ databases">
        <title>Draft genome of Amycolatopsis RM579.</title>
        <authorList>
            <person name="Duangmal K."/>
            <person name="Mingma R."/>
        </authorList>
    </citation>
    <scope>NUCLEOTIDE SEQUENCE [LARGE SCALE GENOMIC DNA]</scope>
    <source>
        <strain evidence="2 3">RM579</strain>
    </source>
</reference>
<evidence type="ECO:0000259" key="1">
    <source>
        <dbReference type="Pfam" id="PF02350"/>
    </source>
</evidence>
<protein>
    <submittedName>
        <fullName evidence="2">UDP-N-acetylglucosamine 2-epimerase (Hydrolyzing)</fullName>
        <ecNumber evidence="2">3.2.1.183</ecNumber>
    </submittedName>
</protein>
<dbReference type="RefSeq" id="WP_154761068.1">
    <property type="nucleotide sequence ID" value="NZ_WMBA01000084.1"/>
</dbReference>
<proteinExistence type="predicted"/>
<dbReference type="PANTHER" id="PTHR43174:SF3">
    <property type="entry name" value="UDP-N-ACETYLGLUCOSAMINE 2-EPIMERASE"/>
    <property type="match status" value="1"/>
</dbReference>
<dbReference type="Gene3D" id="3.40.50.2000">
    <property type="entry name" value="Glycogen Phosphorylase B"/>
    <property type="match status" value="2"/>
</dbReference>
<dbReference type="EMBL" id="WMBA01000084">
    <property type="protein sequence ID" value="MTD58998.1"/>
    <property type="molecule type" value="Genomic_DNA"/>
</dbReference>
<keyword evidence="2" id="KW-0378">Hydrolase</keyword>
<dbReference type="EC" id="3.2.1.183" evidence="2"/>
<sequence length="400" mass="42738">MNEQRAGRMLRVCVFTGSRADYGPLVAVIRKLEEDSEIDLRVLATGSHLLKEKGMTVDDILADGFRVDERVDNVLASDSPSGVASSFGLGVVGYSQALARIRPDRFIVLGDRYEALAGAVAAALHHVPIAHICGGEVTAGSTDEWARHAISKIAQLHFVATDEFRRRVVQLGERPDRVFNVGSPGLDTIRTMNWMTRADLAADLGLELRTPLILVTYHPATADLAGSAAGAAGLAAALERFPEATVVITGTNVDLGSTSVVAPLVEHVQRNRGRAVLCDSLGQQRYLSLLKLADLAVGNSSSALIEAPAVRTPTVNIGSRQEGRPRAASVIDCGVTADEIEKAMCTALAAEHRGLTRSVTSPYGDGHAAERIITILKRVRIDNVAKSFFDLPTPRPDLAE</sequence>
<dbReference type="Proteomes" id="UP000440096">
    <property type="component" value="Unassembled WGS sequence"/>
</dbReference>
<comment type="caution">
    <text evidence="2">The sequence shown here is derived from an EMBL/GenBank/DDBJ whole genome shotgun (WGS) entry which is preliminary data.</text>
</comment>